<comment type="caution">
    <text evidence="1">The sequence shown here is derived from an EMBL/GenBank/DDBJ whole genome shotgun (WGS) entry which is preliminary data.</text>
</comment>
<protein>
    <submittedName>
        <fullName evidence="1">Metal-dependent hydrolase</fullName>
    </submittedName>
</protein>
<dbReference type="InterPro" id="IPR007404">
    <property type="entry name" value="YdjM-like"/>
</dbReference>
<accession>A0ABS1TZI8</accession>
<keyword evidence="1" id="KW-0378">Hydrolase</keyword>
<dbReference type="RefSeq" id="WP_202831004.1">
    <property type="nucleotide sequence ID" value="NZ_JAETWB010000002.1"/>
</dbReference>
<gene>
    <name evidence="1" type="ORF">JMJ56_07480</name>
</gene>
<sequence length="190" mass="19922">MMAGSHVALGMAAWMAAAPHLGQPPLAPGALALAAFGGLLPDIDHPKSWVGRRVRPVSDLLAALLGHRGVTHSLLAVLACGWLLKRGEVPAEYAGPLVIGYLSHLGADLLTPGGLRLGWPLKGSWALPLVRTGSAFEPLVVAALIAAAWLSLPHRPDPRALAERWGLCITCESLPLPPPPPPLPPRRRVA</sequence>
<evidence type="ECO:0000313" key="2">
    <source>
        <dbReference type="Proteomes" id="UP000660885"/>
    </source>
</evidence>
<dbReference type="Pfam" id="PF04307">
    <property type="entry name" value="YdjM"/>
    <property type="match status" value="1"/>
</dbReference>
<dbReference type="Proteomes" id="UP000660885">
    <property type="component" value="Unassembled WGS sequence"/>
</dbReference>
<name>A0ABS1TZI8_9PROT</name>
<dbReference type="GO" id="GO:0016787">
    <property type="term" value="F:hydrolase activity"/>
    <property type="evidence" value="ECO:0007669"/>
    <property type="project" value="UniProtKB-KW"/>
</dbReference>
<dbReference type="PANTHER" id="PTHR35531">
    <property type="entry name" value="INNER MEMBRANE PROTEIN YBCI-RELATED"/>
    <property type="match status" value="1"/>
</dbReference>
<evidence type="ECO:0000313" key="1">
    <source>
        <dbReference type="EMBL" id="MBL6077840.1"/>
    </source>
</evidence>
<organism evidence="1 2">
    <name type="scientific">Belnapia arida</name>
    <dbReference type="NCBI Taxonomy" id="2804533"/>
    <lineage>
        <taxon>Bacteria</taxon>
        <taxon>Pseudomonadati</taxon>
        <taxon>Pseudomonadota</taxon>
        <taxon>Alphaproteobacteria</taxon>
        <taxon>Acetobacterales</taxon>
        <taxon>Roseomonadaceae</taxon>
        <taxon>Belnapia</taxon>
    </lineage>
</organism>
<reference evidence="1 2" key="1">
    <citation type="submission" date="2021-01" db="EMBL/GenBank/DDBJ databases">
        <title>Belnapia mucosa sp. nov. and Belnapia arida sp. nov., isolated from the Tabernas Desert (Almeria, Spain).</title>
        <authorList>
            <person name="Molina-Menor E."/>
            <person name="Vidal-Verdu A."/>
            <person name="Calonge A."/>
            <person name="Satari L."/>
            <person name="Pereto J."/>
            <person name="Porcar M."/>
        </authorList>
    </citation>
    <scope>NUCLEOTIDE SEQUENCE [LARGE SCALE GENOMIC DNA]</scope>
    <source>
        <strain evidence="1 2">T18</strain>
    </source>
</reference>
<dbReference type="PANTHER" id="PTHR35531:SF1">
    <property type="entry name" value="INNER MEMBRANE PROTEIN YBCI-RELATED"/>
    <property type="match status" value="1"/>
</dbReference>
<keyword evidence="2" id="KW-1185">Reference proteome</keyword>
<proteinExistence type="predicted"/>
<dbReference type="EMBL" id="JAETWB010000002">
    <property type="protein sequence ID" value="MBL6077840.1"/>
    <property type="molecule type" value="Genomic_DNA"/>
</dbReference>